<evidence type="ECO:0000313" key="1">
    <source>
        <dbReference type="EMBL" id="XCM35683.1"/>
    </source>
</evidence>
<name>A0AAU8JC32_9CYAN</name>
<organism evidence="1">
    <name type="scientific">Planktothricoides raciborskii GIHE-MW2</name>
    <dbReference type="NCBI Taxonomy" id="2792601"/>
    <lineage>
        <taxon>Bacteria</taxon>
        <taxon>Bacillati</taxon>
        <taxon>Cyanobacteriota</taxon>
        <taxon>Cyanophyceae</taxon>
        <taxon>Oscillatoriophycideae</taxon>
        <taxon>Oscillatoriales</taxon>
        <taxon>Oscillatoriaceae</taxon>
        <taxon>Planktothricoides</taxon>
    </lineage>
</organism>
<gene>
    <name evidence="1" type="ORF">ABWT76_004378</name>
</gene>
<reference evidence="1" key="1">
    <citation type="submission" date="2024-07" db="EMBL/GenBank/DDBJ databases">
        <authorList>
            <person name="Kim Y.J."/>
            <person name="Jeong J.Y."/>
        </authorList>
    </citation>
    <scope>NUCLEOTIDE SEQUENCE</scope>
    <source>
        <strain evidence="1">GIHE-MW2</strain>
    </source>
</reference>
<proteinExistence type="predicted"/>
<protein>
    <submittedName>
        <fullName evidence="1">Uncharacterized protein</fullName>
    </submittedName>
</protein>
<sequence>MADDHGCFRPLQLLYYLTIGKAFAVSHDAKQVQTFTSKTQCLDHEISKYAVSLRQAYLSVLFDKGLSRFLTGENFAYNDPFLTDTVARLNPDEFVETFGWGLPVKTGDRINVILDLIGYQKKYACRVGTGADAIRHYCAVPKFDGIDVDQIFDFWFDRDMKSQEFSGTEAGDFAGDFSGTEAGAAGHFAGDFARA</sequence>
<dbReference type="AlphaFoldDB" id="A0AAU8JC32"/>
<accession>A0AAU8JC32</accession>
<dbReference type="EMBL" id="CP159837">
    <property type="protein sequence ID" value="XCM35683.1"/>
    <property type="molecule type" value="Genomic_DNA"/>
</dbReference>
<dbReference type="RefSeq" id="WP_354634969.1">
    <property type="nucleotide sequence ID" value="NZ_CP159837.1"/>
</dbReference>